<dbReference type="Pfam" id="PF00805">
    <property type="entry name" value="Pentapeptide"/>
    <property type="match status" value="1"/>
</dbReference>
<dbReference type="SUPFAM" id="SSF50960">
    <property type="entry name" value="TolB, C-terminal domain"/>
    <property type="match status" value="1"/>
</dbReference>
<dbReference type="Gene3D" id="3.40.50.1580">
    <property type="entry name" value="Nucleoside phosphorylase domain"/>
    <property type="match status" value="1"/>
</dbReference>
<dbReference type="Gene3D" id="2.160.20.80">
    <property type="entry name" value="E3 ubiquitin-protein ligase SopA"/>
    <property type="match status" value="1"/>
</dbReference>
<comment type="caution">
    <text evidence="2">The sequence shown here is derived from an EMBL/GenBank/DDBJ whole genome shotgun (WGS) entry which is preliminary data.</text>
</comment>
<protein>
    <recommendedName>
        <fullName evidence="1">NACHT domain-containing protein</fullName>
    </recommendedName>
</protein>
<dbReference type="EMBL" id="BMOD01000034">
    <property type="protein sequence ID" value="GGJ56133.1"/>
    <property type="molecule type" value="Genomic_DNA"/>
</dbReference>
<dbReference type="RefSeq" id="WP_189008174.1">
    <property type="nucleotide sequence ID" value="NZ_BMOD01000034.1"/>
</dbReference>
<dbReference type="SUPFAM" id="SSF50998">
    <property type="entry name" value="Quinoprotein alcohol dehydrogenase-like"/>
    <property type="match status" value="1"/>
</dbReference>
<dbReference type="SUPFAM" id="SSF141571">
    <property type="entry name" value="Pentapeptide repeat-like"/>
    <property type="match status" value="1"/>
</dbReference>
<dbReference type="InterPro" id="IPR035994">
    <property type="entry name" value="Nucleoside_phosphorylase_sf"/>
</dbReference>
<dbReference type="InterPro" id="IPR027417">
    <property type="entry name" value="P-loop_NTPase"/>
</dbReference>
<accession>A0ABQ2DFH0</accession>
<dbReference type="Pfam" id="PF22737">
    <property type="entry name" value="NNH6"/>
    <property type="match status" value="1"/>
</dbReference>
<dbReference type="Gene3D" id="2.130.10.10">
    <property type="entry name" value="YVTN repeat-like/Quinoprotein amine dehydrogenase"/>
    <property type="match status" value="3"/>
</dbReference>
<proteinExistence type="predicted"/>
<dbReference type="PANTHER" id="PTHR46832">
    <property type="entry name" value="5'-METHYLTHIOADENOSINE/S-ADENOSYLHOMOCYSTEINE NUCLEOSIDASE"/>
    <property type="match status" value="1"/>
</dbReference>
<dbReference type="Pfam" id="PF01048">
    <property type="entry name" value="PNP_UDP_1"/>
    <property type="match status" value="1"/>
</dbReference>
<dbReference type="SUPFAM" id="SSF53167">
    <property type="entry name" value="Purine and uridine phosphorylases"/>
    <property type="match status" value="1"/>
</dbReference>
<evidence type="ECO:0000313" key="2">
    <source>
        <dbReference type="EMBL" id="GGJ56133.1"/>
    </source>
</evidence>
<organism evidence="2 3">
    <name type="scientific">Deinococcus roseus</name>
    <dbReference type="NCBI Taxonomy" id="392414"/>
    <lineage>
        <taxon>Bacteria</taxon>
        <taxon>Thermotogati</taxon>
        <taxon>Deinococcota</taxon>
        <taxon>Deinococci</taxon>
        <taxon>Deinococcales</taxon>
        <taxon>Deinococcaceae</taxon>
        <taxon>Deinococcus</taxon>
    </lineage>
</organism>
<keyword evidence="3" id="KW-1185">Reference proteome</keyword>
<evidence type="ECO:0000313" key="3">
    <source>
        <dbReference type="Proteomes" id="UP000632222"/>
    </source>
</evidence>
<evidence type="ECO:0000259" key="1">
    <source>
        <dbReference type="PROSITE" id="PS50837"/>
    </source>
</evidence>
<dbReference type="SUPFAM" id="SSF82171">
    <property type="entry name" value="DPP6 N-terminal domain-like"/>
    <property type="match status" value="1"/>
</dbReference>
<dbReference type="InterPro" id="IPR011047">
    <property type="entry name" value="Quinoprotein_ADH-like_sf"/>
</dbReference>
<dbReference type="Proteomes" id="UP000632222">
    <property type="component" value="Unassembled WGS sequence"/>
</dbReference>
<dbReference type="Pfam" id="PF00400">
    <property type="entry name" value="WD40"/>
    <property type="match status" value="1"/>
</dbReference>
<dbReference type="InterPro" id="IPR054737">
    <property type="entry name" value="NNH6"/>
</dbReference>
<dbReference type="InterPro" id="IPR000845">
    <property type="entry name" value="Nucleoside_phosphorylase_d"/>
</dbReference>
<dbReference type="InterPro" id="IPR001646">
    <property type="entry name" value="5peptide_repeat"/>
</dbReference>
<dbReference type="InterPro" id="IPR007111">
    <property type="entry name" value="NACHT_NTPase"/>
</dbReference>
<dbReference type="SUPFAM" id="SSF52540">
    <property type="entry name" value="P-loop containing nucleoside triphosphate hydrolases"/>
    <property type="match status" value="1"/>
</dbReference>
<sequence length="1665" mass="186859">MATLSRYHIQTALKKHPPQGALKDLTGNLLQVVNDEGYARVEDIHTKLFPLAQLASANTMLNRLLSDLNKHFTQQNLPIEARITQNRKAGARNRQVWFEGEIQVPAPFTTLEYLALNNQPLLPLEGQVLYGQRQRILLVTFNKHESRAVTEVFGPPLNHLTGKCILQQLPSPAHLEVYHLISQQGNLRAQRTILQAMQDLGEPRLDAIIATGICFGINPKKQNIGDVLISSHIAEYELNRVEATGEQRRGSIPEAPARLVQAATVLKHQRNLGWPDIEVGLLLSGEKLIDHLAFRDQLKADYPTAIGGEMEGMGTLQAASAEGVPWLVVKAICDFADGQKNTSSKERDQKLAAGNAAQVVRELLEMLFQPPEKPSGLPVPEVKALDLQQLPEHALYPTFGQETTLHLEMGMDLVEAIKEAVKAVNVQERLQKWANADRAQPLFALLGEYGMGKTISVQHLARTLQKEAQQDPAKRIPLLFDLRHLTGLHLRVPTLQDVLKECMARGWDPRGDGEPYTPGMVEEWIAQGAVVIFDGLDEALVKMNGREGQAFTRNLLSLVTRHLNALREHRKTHPGAPDPRWIPRVLLTCRSHYFRDITAQKNHFGGEDRLHLQDEYQVMELLPLTSNQIQHYLQTLFADQMPEVMRTLGSIHNLSEFCQRPYTLNLLGTLLPELLTQKQQGTPIRVVHLYQRVVDRWLSRDAGKHHLRVEDKINLAGFIAHTMSTQGASFLSAQQLEDSFQIWRSASRVRQSRYPQDFVEQLEEDLRTSTFLVRHDLGGKTYGFRFAHTSLQEYFLAQHLLEALLEGQLEHWQIQTPSSETLNFLAELLADLSSAAAQKLRENARKLRANYLPRASELLFQLGLTLHANAMFPLPLQGMDLRGAQLKFQTIGVAGSPLNLRGIKLGGADLTETTWVEVSLDQADLVGANLSRTEWKECSLRFANLSNTNLTGAIFHHPRMGGVVLEGVEDHQLYFVEPENMPDDTPGMCLPMKPAGPRTPVLRNSNFESTGTLDWSANGHLLAHGDAEGVVTVLDARTLRILHRFHHPGTVHQVAFSPDSLWLASCCTSGVIRVHELNTRKVVYEHHTWTSSWHHLIWHPSGQGLYASDANGKLMFFPELSSARLSILKELFMGCHHLQVDPAGKVLLAGVGRAVQLLDAHTLETQHTWYTPEDGAWIEASPDFREVYVVGEKELYQCDLQTGEVLQEMPHGLKQIHVLKTSPSGEALLINDGSGFLQLRDPLTLEWQQTLLTFGHGLGAIQWSPDGQQLAAVYMNMLLVVDVCTDQVQAGLVGVRRGLEHVVWSPDSTWVVVGNKKSTSVLEGSSGRLLYQHLEGVSFMQPNLWSPDSELLILPLRGQPLCWLNCKTGETQCFQHVVLPDLPRLAWSPDGQLLACMGHDRRLLLLNRQGKVVEELDLSHQQDLRFMEWASSGTGLLLTSRQAVLHVKISPLHVEWNRTLHFVPKEMLILPDDEAVLVSGGQGGLQLLDLKSGQVLYSNLELRAHFMHLQEYGAVSVLRWGHPGLQLYSDGTLRELSGEETRWLDEKQERDRQQAALVEESQLKPRQWLADAPEAWRNSMLHSPDGSRLLLPAMDGFLHLHEVADDVLMYQRSVFVASNTHLCWDPFEDEVVFSSGSVSRHLQWEVHTTDGGVRVLPWEAFEPGL</sequence>
<dbReference type="SMART" id="SM00320">
    <property type="entry name" value="WD40"/>
    <property type="match status" value="6"/>
</dbReference>
<dbReference type="PROSITE" id="PS50837">
    <property type="entry name" value="NACHT"/>
    <property type="match status" value="1"/>
</dbReference>
<dbReference type="InterPro" id="IPR015943">
    <property type="entry name" value="WD40/YVTN_repeat-like_dom_sf"/>
</dbReference>
<reference evidence="3" key="1">
    <citation type="journal article" date="2019" name="Int. J. Syst. Evol. Microbiol.">
        <title>The Global Catalogue of Microorganisms (GCM) 10K type strain sequencing project: providing services to taxonomists for standard genome sequencing and annotation.</title>
        <authorList>
            <consortium name="The Broad Institute Genomics Platform"/>
            <consortium name="The Broad Institute Genome Sequencing Center for Infectious Disease"/>
            <person name="Wu L."/>
            <person name="Ma J."/>
        </authorList>
    </citation>
    <scope>NUCLEOTIDE SEQUENCE [LARGE SCALE GENOMIC DNA]</scope>
    <source>
        <strain evidence="3">JCM 14370</strain>
    </source>
</reference>
<name>A0ABQ2DFH0_9DEIO</name>
<gene>
    <name evidence="2" type="ORF">GCM10008938_47850</name>
</gene>
<dbReference type="Pfam" id="PF05729">
    <property type="entry name" value="NACHT"/>
    <property type="match status" value="1"/>
</dbReference>
<feature type="domain" description="NACHT" evidence="1">
    <location>
        <begin position="441"/>
        <end position="539"/>
    </location>
</feature>
<dbReference type="InterPro" id="IPR001680">
    <property type="entry name" value="WD40_rpt"/>
</dbReference>
<dbReference type="Gene3D" id="3.40.50.300">
    <property type="entry name" value="P-loop containing nucleotide triphosphate hydrolases"/>
    <property type="match status" value="1"/>
</dbReference>
<dbReference type="PANTHER" id="PTHR46832:SF1">
    <property type="entry name" value="5'-METHYLTHIOADENOSINE_S-ADENOSYLHOMOCYSTEINE NUCLEOSIDASE"/>
    <property type="match status" value="1"/>
</dbReference>